<accession>A0A1A2TRB2</accession>
<dbReference type="EMBL" id="LZJU01000047">
    <property type="protein sequence ID" value="OBH78904.1"/>
    <property type="molecule type" value="Genomic_DNA"/>
</dbReference>
<sequence>MEVSRGKWSAISAVLVSATALFAAAPASADAPDDTFVNALANYGIDVSDRDSAIAHAHAVCAGFDRGQDSSFLALKLTHDPSFDLSLKQAGFFIGASVAIYCPQHRDSIDPSLVWLLPFPPMM</sequence>
<organism evidence="3 4">
    <name type="scientific">Mycobacterium mantenii</name>
    <dbReference type="NCBI Taxonomy" id="560555"/>
    <lineage>
        <taxon>Bacteria</taxon>
        <taxon>Bacillati</taxon>
        <taxon>Actinomycetota</taxon>
        <taxon>Actinomycetes</taxon>
        <taxon>Mycobacteriales</taxon>
        <taxon>Mycobacteriaceae</taxon>
        <taxon>Mycobacterium</taxon>
        <taxon>Mycobacterium avium complex (MAC)</taxon>
    </lineage>
</organism>
<keyword evidence="1" id="KW-0732">Signal</keyword>
<name>A0A1A2TRB2_MYCNT</name>
<evidence type="ECO:0000313" key="4">
    <source>
        <dbReference type="Proteomes" id="UP000092389"/>
    </source>
</evidence>
<evidence type="ECO:0000259" key="2">
    <source>
        <dbReference type="Pfam" id="PF05305"/>
    </source>
</evidence>
<evidence type="ECO:0000256" key="1">
    <source>
        <dbReference type="SAM" id="SignalP"/>
    </source>
</evidence>
<feature type="signal peptide" evidence="1">
    <location>
        <begin position="1"/>
        <end position="29"/>
    </location>
</feature>
<feature type="chain" id="PRO_5008315896" description="DUF732 domain-containing protein" evidence="1">
    <location>
        <begin position="30"/>
        <end position="123"/>
    </location>
</feature>
<comment type="caution">
    <text evidence="3">The sequence shown here is derived from an EMBL/GenBank/DDBJ whole genome shotgun (WGS) entry which is preliminary data.</text>
</comment>
<gene>
    <name evidence="3" type="ORF">A5683_16580</name>
</gene>
<protein>
    <recommendedName>
        <fullName evidence="2">DUF732 domain-containing protein</fullName>
    </recommendedName>
</protein>
<dbReference type="AlphaFoldDB" id="A0A1A2TRB2"/>
<dbReference type="Proteomes" id="UP000092389">
    <property type="component" value="Unassembled WGS sequence"/>
</dbReference>
<dbReference type="InterPro" id="IPR007969">
    <property type="entry name" value="DUF732"/>
</dbReference>
<proteinExistence type="predicted"/>
<evidence type="ECO:0000313" key="3">
    <source>
        <dbReference type="EMBL" id="OBH78904.1"/>
    </source>
</evidence>
<feature type="domain" description="DUF732" evidence="2">
    <location>
        <begin position="33"/>
        <end position="104"/>
    </location>
</feature>
<reference evidence="3 4" key="1">
    <citation type="submission" date="2016-06" db="EMBL/GenBank/DDBJ databases">
        <authorList>
            <person name="Kjaerup R.B."/>
            <person name="Dalgaard T.S."/>
            <person name="Juul-Madsen H.R."/>
        </authorList>
    </citation>
    <scope>NUCLEOTIDE SEQUENCE [LARGE SCALE GENOMIC DNA]</scope>
    <source>
        <strain evidence="3 4">E152</strain>
    </source>
</reference>
<dbReference type="Pfam" id="PF05305">
    <property type="entry name" value="DUF732"/>
    <property type="match status" value="1"/>
</dbReference>